<accession>A0A7H0VBT1</accession>
<evidence type="ECO:0000313" key="1">
    <source>
        <dbReference type="EMBL" id="QNR23179.1"/>
    </source>
</evidence>
<gene>
    <name evidence="1" type="ORF">H4K34_12435</name>
</gene>
<name>A0A7H0VBT1_9FLAO</name>
<dbReference type="KEGG" id="chyd:H4K34_12435"/>
<reference evidence="1 2" key="1">
    <citation type="submission" date="2020-08" db="EMBL/GenBank/DDBJ databases">
        <title>Croceimicrobium hydrocarbonivorans gen. nov., sp. nov., a novel marine bacterium isolated from a bacterial consortium that degrades polyethylene terephthalate.</title>
        <authorList>
            <person name="Liu R."/>
        </authorList>
    </citation>
    <scope>NUCLEOTIDE SEQUENCE [LARGE SCALE GENOMIC DNA]</scope>
    <source>
        <strain evidence="1 2">A20-9</strain>
    </source>
</reference>
<dbReference type="AlphaFoldDB" id="A0A7H0VBT1"/>
<dbReference type="EMBL" id="CP060139">
    <property type="protein sequence ID" value="QNR23179.1"/>
    <property type="molecule type" value="Genomic_DNA"/>
</dbReference>
<dbReference type="Proteomes" id="UP000516305">
    <property type="component" value="Chromosome"/>
</dbReference>
<dbReference type="RefSeq" id="WP_210757715.1">
    <property type="nucleotide sequence ID" value="NZ_CP060139.1"/>
</dbReference>
<evidence type="ECO:0000313" key="2">
    <source>
        <dbReference type="Proteomes" id="UP000516305"/>
    </source>
</evidence>
<keyword evidence="2" id="KW-1185">Reference proteome</keyword>
<organism evidence="1 2">
    <name type="scientific">Croceimicrobium hydrocarbonivorans</name>
    <dbReference type="NCBI Taxonomy" id="2761580"/>
    <lineage>
        <taxon>Bacteria</taxon>
        <taxon>Pseudomonadati</taxon>
        <taxon>Bacteroidota</taxon>
        <taxon>Flavobacteriia</taxon>
        <taxon>Flavobacteriales</taxon>
        <taxon>Owenweeksiaceae</taxon>
        <taxon>Croceimicrobium</taxon>
    </lineage>
</organism>
<sequence>MDRIKVKQVEGAMDLSSGQQVTGTKSFSAPQQFTGGETIMVAYQDALYWCQREKVLEDAGNSRLKIQEGTLIIEVFNGDTWERA</sequence>
<proteinExistence type="predicted"/>
<protein>
    <submittedName>
        <fullName evidence="1">Uncharacterized protein</fullName>
    </submittedName>
</protein>